<protein>
    <submittedName>
        <fullName evidence="2">Uncharacterized protein</fullName>
    </submittedName>
</protein>
<accession>A0AAV7P442</accession>
<evidence type="ECO:0000256" key="1">
    <source>
        <dbReference type="SAM" id="MobiDB-lite"/>
    </source>
</evidence>
<comment type="caution">
    <text evidence="2">The sequence shown here is derived from an EMBL/GenBank/DDBJ whole genome shotgun (WGS) entry which is preliminary data.</text>
</comment>
<feature type="region of interest" description="Disordered" evidence="1">
    <location>
        <begin position="165"/>
        <end position="192"/>
    </location>
</feature>
<evidence type="ECO:0000313" key="3">
    <source>
        <dbReference type="Proteomes" id="UP001066276"/>
    </source>
</evidence>
<feature type="region of interest" description="Disordered" evidence="1">
    <location>
        <begin position="107"/>
        <end position="147"/>
    </location>
</feature>
<reference evidence="2" key="1">
    <citation type="journal article" date="2022" name="bioRxiv">
        <title>Sequencing and chromosome-scale assembly of the giantPleurodeles waltlgenome.</title>
        <authorList>
            <person name="Brown T."/>
            <person name="Elewa A."/>
            <person name="Iarovenko S."/>
            <person name="Subramanian E."/>
            <person name="Araus A.J."/>
            <person name="Petzold A."/>
            <person name="Susuki M."/>
            <person name="Suzuki K.-i.T."/>
            <person name="Hayashi T."/>
            <person name="Toyoda A."/>
            <person name="Oliveira C."/>
            <person name="Osipova E."/>
            <person name="Leigh N.D."/>
            <person name="Simon A."/>
            <person name="Yun M.H."/>
        </authorList>
    </citation>
    <scope>NUCLEOTIDE SEQUENCE</scope>
    <source>
        <strain evidence="2">20211129_DDA</strain>
        <tissue evidence="2">Liver</tissue>
    </source>
</reference>
<dbReference type="Proteomes" id="UP001066276">
    <property type="component" value="Chromosome 7"/>
</dbReference>
<feature type="region of interest" description="Disordered" evidence="1">
    <location>
        <begin position="14"/>
        <end position="70"/>
    </location>
</feature>
<evidence type="ECO:0000313" key="2">
    <source>
        <dbReference type="EMBL" id="KAJ1123081.1"/>
    </source>
</evidence>
<organism evidence="2 3">
    <name type="scientific">Pleurodeles waltl</name>
    <name type="common">Iberian ribbed newt</name>
    <dbReference type="NCBI Taxonomy" id="8319"/>
    <lineage>
        <taxon>Eukaryota</taxon>
        <taxon>Metazoa</taxon>
        <taxon>Chordata</taxon>
        <taxon>Craniata</taxon>
        <taxon>Vertebrata</taxon>
        <taxon>Euteleostomi</taxon>
        <taxon>Amphibia</taxon>
        <taxon>Batrachia</taxon>
        <taxon>Caudata</taxon>
        <taxon>Salamandroidea</taxon>
        <taxon>Salamandridae</taxon>
        <taxon>Pleurodelinae</taxon>
        <taxon>Pleurodeles</taxon>
    </lineage>
</organism>
<dbReference type="EMBL" id="JANPWB010000011">
    <property type="protein sequence ID" value="KAJ1123081.1"/>
    <property type="molecule type" value="Genomic_DNA"/>
</dbReference>
<gene>
    <name evidence="2" type="ORF">NDU88_001554</name>
</gene>
<dbReference type="AlphaFoldDB" id="A0AAV7P442"/>
<feature type="compositionally biased region" description="Basic residues" evidence="1">
    <location>
        <begin position="125"/>
        <end position="134"/>
    </location>
</feature>
<name>A0AAV7P442_PLEWA</name>
<keyword evidence="3" id="KW-1185">Reference proteome</keyword>
<sequence length="213" mass="22821">MRALSIVRSAHRGLSVGGTRRTGAPADPKEESVCLGGEQCRASASRAESPDIEGGSRPPDHVARIEQPAPGETTSLDYLWAGACGWSPVGSGRRLAAEAAWEWLESTGRVSGREAERHPPAPQNKRSRRRRSQRKGAGTAEAVAHAPDLEQLKQERREALQLAVAIGTSPRMSESDTEISQPPSDRPATPDRLSELGFLDCLAVTPATADNLF</sequence>
<proteinExistence type="predicted"/>